<reference evidence="3" key="3">
    <citation type="submission" date="2020-12" db="UniProtKB">
        <authorList>
            <consortium name="EnsemblPlants"/>
        </authorList>
    </citation>
    <scope>IDENTIFICATION</scope>
</reference>
<reference evidence="2 4" key="1">
    <citation type="journal article" date="2008" name="Science">
        <title>The Physcomitrella genome reveals evolutionary insights into the conquest of land by plants.</title>
        <authorList>
            <person name="Rensing S."/>
            <person name="Lang D."/>
            <person name="Zimmer A."/>
            <person name="Terry A."/>
            <person name="Salamov A."/>
            <person name="Shapiro H."/>
            <person name="Nishiyama T."/>
            <person name="Perroud P.-F."/>
            <person name="Lindquist E."/>
            <person name="Kamisugi Y."/>
            <person name="Tanahashi T."/>
            <person name="Sakakibara K."/>
            <person name="Fujita T."/>
            <person name="Oishi K."/>
            <person name="Shin-I T."/>
            <person name="Kuroki Y."/>
            <person name="Toyoda A."/>
            <person name="Suzuki Y."/>
            <person name="Hashimoto A."/>
            <person name="Yamaguchi K."/>
            <person name="Sugano A."/>
            <person name="Kohara Y."/>
            <person name="Fujiyama A."/>
            <person name="Anterola A."/>
            <person name="Aoki S."/>
            <person name="Ashton N."/>
            <person name="Barbazuk W.B."/>
            <person name="Barker E."/>
            <person name="Bennetzen J."/>
            <person name="Bezanilla M."/>
            <person name="Blankenship R."/>
            <person name="Cho S.H."/>
            <person name="Dutcher S."/>
            <person name="Estelle M."/>
            <person name="Fawcett J.A."/>
            <person name="Gundlach H."/>
            <person name="Hanada K."/>
            <person name="Heyl A."/>
            <person name="Hicks K.A."/>
            <person name="Hugh J."/>
            <person name="Lohr M."/>
            <person name="Mayer K."/>
            <person name="Melkozernov A."/>
            <person name="Murata T."/>
            <person name="Nelson D."/>
            <person name="Pils B."/>
            <person name="Prigge M."/>
            <person name="Reiss B."/>
            <person name="Renner T."/>
            <person name="Rombauts S."/>
            <person name="Rushton P."/>
            <person name="Sanderfoot A."/>
            <person name="Schween G."/>
            <person name="Shiu S.-H."/>
            <person name="Stueber K."/>
            <person name="Theodoulou F.L."/>
            <person name="Tu H."/>
            <person name="Van de Peer Y."/>
            <person name="Verrier P.J."/>
            <person name="Waters E."/>
            <person name="Wood A."/>
            <person name="Yang L."/>
            <person name="Cove D."/>
            <person name="Cuming A."/>
            <person name="Hasebe M."/>
            <person name="Lucas S."/>
            <person name="Mishler D.B."/>
            <person name="Reski R."/>
            <person name="Grigoriev I."/>
            <person name="Quatrano R.S."/>
            <person name="Boore J.L."/>
        </authorList>
    </citation>
    <scope>NUCLEOTIDE SEQUENCE [LARGE SCALE GENOMIC DNA]</scope>
    <source>
        <strain evidence="3 4">cv. Gransden 2004</strain>
    </source>
</reference>
<dbReference type="AlphaFoldDB" id="A0A2K1INX3"/>
<evidence type="ECO:0000313" key="2">
    <source>
        <dbReference type="EMBL" id="PNR30967.1"/>
    </source>
</evidence>
<dbReference type="Proteomes" id="UP000006727">
    <property type="component" value="Chromosome 22"/>
</dbReference>
<evidence type="ECO:0000313" key="4">
    <source>
        <dbReference type="Proteomes" id="UP000006727"/>
    </source>
</evidence>
<accession>A0A2K1INX3</accession>
<gene>
    <name evidence="2" type="ORF">PHYPA_027283</name>
</gene>
<reference evidence="2 4" key="2">
    <citation type="journal article" date="2018" name="Plant J.">
        <title>The Physcomitrella patens chromosome-scale assembly reveals moss genome structure and evolution.</title>
        <authorList>
            <person name="Lang D."/>
            <person name="Ullrich K.K."/>
            <person name="Murat F."/>
            <person name="Fuchs J."/>
            <person name="Jenkins J."/>
            <person name="Haas F.B."/>
            <person name="Piednoel M."/>
            <person name="Gundlach H."/>
            <person name="Van Bel M."/>
            <person name="Meyberg R."/>
            <person name="Vives C."/>
            <person name="Morata J."/>
            <person name="Symeonidi A."/>
            <person name="Hiss M."/>
            <person name="Muchero W."/>
            <person name="Kamisugi Y."/>
            <person name="Saleh O."/>
            <person name="Blanc G."/>
            <person name="Decker E.L."/>
            <person name="van Gessel N."/>
            <person name="Grimwood J."/>
            <person name="Hayes R.D."/>
            <person name="Graham S.W."/>
            <person name="Gunter L.E."/>
            <person name="McDaniel S.F."/>
            <person name="Hoernstein S.N.W."/>
            <person name="Larsson A."/>
            <person name="Li F.W."/>
            <person name="Perroud P.F."/>
            <person name="Phillips J."/>
            <person name="Ranjan P."/>
            <person name="Rokshar D.S."/>
            <person name="Rothfels C.J."/>
            <person name="Schneider L."/>
            <person name="Shu S."/>
            <person name="Stevenson D.W."/>
            <person name="Thummler F."/>
            <person name="Tillich M."/>
            <person name="Villarreal Aguilar J.C."/>
            <person name="Widiez T."/>
            <person name="Wong G.K."/>
            <person name="Wymore A."/>
            <person name="Zhang Y."/>
            <person name="Zimmer A.D."/>
            <person name="Quatrano R.S."/>
            <person name="Mayer K.F.X."/>
            <person name="Goodstein D."/>
            <person name="Casacuberta J.M."/>
            <person name="Vandepoele K."/>
            <person name="Reski R."/>
            <person name="Cuming A.C."/>
            <person name="Tuskan G.A."/>
            <person name="Maumus F."/>
            <person name="Salse J."/>
            <person name="Schmutz J."/>
            <person name="Rensing S.A."/>
        </authorList>
    </citation>
    <scope>NUCLEOTIDE SEQUENCE [LARGE SCALE GENOMIC DNA]</scope>
    <source>
        <strain evidence="3 4">cv. Gransden 2004</strain>
    </source>
</reference>
<dbReference type="Gramene" id="Pp3c22_17777V3.1">
    <property type="protein sequence ID" value="PAC:32903173.CDS.1"/>
    <property type="gene ID" value="Pp3c22_17777"/>
</dbReference>
<keyword evidence="1" id="KW-0732">Signal</keyword>
<dbReference type="InParanoid" id="A0A2K1INX3"/>
<keyword evidence="4" id="KW-1185">Reference proteome</keyword>
<proteinExistence type="predicted"/>
<dbReference type="EMBL" id="ABEU02000022">
    <property type="protein sequence ID" value="PNR30967.1"/>
    <property type="molecule type" value="Genomic_DNA"/>
</dbReference>
<organism evidence="2">
    <name type="scientific">Physcomitrium patens</name>
    <name type="common">Spreading-leaved earth moss</name>
    <name type="synonym">Physcomitrella patens</name>
    <dbReference type="NCBI Taxonomy" id="3218"/>
    <lineage>
        <taxon>Eukaryota</taxon>
        <taxon>Viridiplantae</taxon>
        <taxon>Streptophyta</taxon>
        <taxon>Embryophyta</taxon>
        <taxon>Bryophyta</taxon>
        <taxon>Bryophytina</taxon>
        <taxon>Bryopsida</taxon>
        <taxon>Funariidae</taxon>
        <taxon>Funariales</taxon>
        <taxon>Funariaceae</taxon>
        <taxon>Physcomitrium</taxon>
    </lineage>
</organism>
<dbReference type="EnsemblPlants" id="Pp3c22_17777V3.1">
    <property type="protein sequence ID" value="PAC:32903173.CDS.1"/>
    <property type="gene ID" value="Pp3c22_17777"/>
</dbReference>
<sequence>MQRVWFLWFTGRVASFKAEARTWIGWVCRHEDICVRFSSPLPFKTLDDLTIRVRIGNGVSKKVSSLHTSFTFSTSQWKHYINSRGSNSGFTLKFSSTNIIIGFNEICVAVN</sequence>
<feature type="chain" id="PRO_5036042761" evidence="1">
    <location>
        <begin position="16"/>
        <end position="111"/>
    </location>
</feature>
<feature type="signal peptide" evidence="1">
    <location>
        <begin position="1"/>
        <end position="15"/>
    </location>
</feature>
<evidence type="ECO:0000313" key="3">
    <source>
        <dbReference type="EnsemblPlants" id="PAC:32903173.CDS.1"/>
    </source>
</evidence>
<name>A0A2K1INX3_PHYPA</name>
<evidence type="ECO:0000256" key="1">
    <source>
        <dbReference type="SAM" id="SignalP"/>
    </source>
</evidence>
<protein>
    <submittedName>
        <fullName evidence="2 3">Uncharacterized protein</fullName>
    </submittedName>
</protein>